<dbReference type="InterPro" id="IPR029058">
    <property type="entry name" value="AB_hydrolase_fold"/>
</dbReference>
<evidence type="ECO:0000313" key="1">
    <source>
        <dbReference type="EMBL" id="CAD8833669.1"/>
    </source>
</evidence>
<sequence>MALWAGHQLSERAAPLVLAAAPVADLVEGHRMQVSDEGDAVELYMKCLPEDDGGEYAKASPAALLPVTFPVLVAYGDDDADLPPALVSGYCDSARSGSPDLVREVKIPGADHFAIVNASSSAWLEHIVPALAVMIGARWSSDAAGALLGSP</sequence>
<accession>A0A7S1EZ77</accession>
<dbReference type="AlphaFoldDB" id="A0A7S1EZ77"/>
<dbReference type="Gene3D" id="3.40.50.1820">
    <property type="entry name" value="alpha/beta hydrolase"/>
    <property type="match status" value="1"/>
</dbReference>
<protein>
    <submittedName>
        <fullName evidence="1">Uncharacterized protein</fullName>
    </submittedName>
</protein>
<dbReference type="EMBL" id="HBFQ01011430">
    <property type="protein sequence ID" value="CAD8833669.1"/>
    <property type="molecule type" value="Transcribed_RNA"/>
</dbReference>
<reference evidence="1" key="1">
    <citation type="submission" date="2021-01" db="EMBL/GenBank/DDBJ databases">
        <authorList>
            <person name="Corre E."/>
            <person name="Pelletier E."/>
            <person name="Niang G."/>
            <person name="Scheremetjew M."/>
            <person name="Finn R."/>
            <person name="Kale V."/>
            <person name="Holt S."/>
            <person name="Cochrane G."/>
            <person name="Meng A."/>
            <person name="Brown T."/>
            <person name="Cohen L."/>
        </authorList>
    </citation>
    <scope>NUCLEOTIDE SEQUENCE</scope>
</reference>
<dbReference type="SUPFAM" id="SSF53474">
    <property type="entry name" value="alpha/beta-Hydrolases"/>
    <property type="match status" value="1"/>
</dbReference>
<organism evidence="1">
    <name type="scientific">Noctiluca scintillans</name>
    <name type="common">Sea sparkle</name>
    <name type="synonym">Red tide dinoflagellate</name>
    <dbReference type="NCBI Taxonomy" id="2966"/>
    <lineage>
        <taxon>Eukaryota</taxon>
        <taxon>Sar</taxon>
        <taxon>Alveolata</taxon>
        <taxon>Dinophyceae</taxon>
        <taxon>Noctilucales</taxon>
        <taxon>Noctilucaceae</taxon>
        <taxon>Noctiluca</taxon>
    </lineage>
</organism>
<gene>
    <name evidence="1" type="ORF">NSCI0253_LOCUS8017</name>
</gene>
<name>A0A7S1EZ77_NOCSC</name>
<proteinExistence type="predicted"/>